<dbReference type="EMBL" id="AXZF01000038">
    <property type="protein sequence ID" value="ERT69065.1"/>
    <property type="molecule type" value="Genomic_DNA"/>
</dbReference>
<dbReference type="InterPro" id="IPR050696">
    <property type="entry name" value="FtsA/MreB"/>
</dbReference>
<sequence>MKEEIISVGIDIGTSTTQLVFSKITLENLSSGARVPQIKIVDKEIFYRSKIYTTPLVNSYEIDIEALKKILKDEYEASKVPRDKISTGAVIITGETARKSNAREVLKALSGMAGDFVVATAGPDLESIISGKGSGAMKFSEENNTSIYNLDIGGGTTNISLFDKGEVEDTTCLDIGGRLIKFEKNSLKIAYIFKKYEKLIERLNLRSLKVGEIASERDLEILCDKIAEILLEAVRNTQFKSEDYRLLITDKDYRTLLKGEFISFSGGVADFIYTEPEKKDYYTYDDIGPLLGVCIKRKFEKEKINTVRLGETIRATVVGAGSHTTEISGSTISYAKEVLPIKNLPILKINDADKNFDYKDLVKVLEKKLEWFKADDGYQDVAIGLSGRKGLKYKDIQEMSKNIYEVMKRFKRLVIIVEEDIGKVLGQCLILESENRIPIVCIDSIKVNDGDFVDIGLPLGSGSVLPVIVKTLVLSY</sequence>
<dbReference type="AlphaFoldDB" id="U7VC05"/>
<dbReference type="STRING" id="1319815.HMPREF0202_01032"/>
<keyword evidence="2" id="KW-1185">Reference proteome</keyword>
<comment type="caution">
    <text evidence="1">The sequence shown here is derived from an EMBL/GenBank/DDBJ whole genome shotgun (WGS) entry which is preliminary data.</text>
</comment>
<proteinExistence type="predicted"/>
<dbReference type="PIRSF" id="PIRSF012293">
    <property type="entry name" value="EutA"/>
    <property type="match status" value="1"/>
</dbReference>
<dbReference type="InterPro" id="IPR043129">
    <property type="entry name" value="ATPase_NBD"/>
</dbReference>
<dbReference type="eggNOG" id="COG4819">
    <property type="taxonomic scope" value="Bacteria"/>
</dbReference>
<gene>
    <name evidence="1" type="ORF">HMPREF0202_01032</name>
</gene>
<protein>
    <recommendedName>
        <fullName evidence="3">Ethanolamine utilization protein EutA</fullName>
    </recommendedName>
</protein>
<dbReference type="PANTHER" id="PTHR32432:SF13">
    <property type="entry name" value="ETHANOLAMINE AMMONIA-LYASE REACTIVASE EUTA"/>
    <property type="match status" value="1"/>
</dbReference>
<name>U7VC05_9FUSO</name>
<evidence type="ECO:0000313" key="1">
    <source>
        <dbReference type="EMBL" id="ERT69065.1"/>
    </source>
</evidence>
<reference evidence="1 2" key="1">
    <citation type="submission" date="2013-08" db="EMBL/GenBank/DDBJ databases">
        <authorList>
            <person name="Weinstock G."/>
            <person name="Sodergren E."/>
            <person name="Wylie T."/>
            <person name="Fulton L."/>
            <person name="Fulton R."/>
            <person name="Fronick C."/>
            <person name="O'Laughlin M."/>
            <person name="Godfrey J."/>
            <person name="Miner T."/>
            <person name="Herter B."/>
            <person name="Appelbaum E."/>
            <person name="Cordes M."/>
            <person name="Lek S."/>
            <person name="Wollam A."/>
            <person name="Pepin K.H."/>
            <person name="Palsikar V.B."/>
            <person name="Mitreva M."/>
            <person name="Wilson R.K."/>
        </authorList>
    </citation>
    <scope>NUCLEOTIDE SEQUENCE [LARGE SCALE GENOMIC DNA]</scope>
    <source>
        <strain evidence="1 2">ATCC BAA-474</strain>
    </source>
</reference>
<dbReference type="RefSeq" id="WP_023050572.1">
    <property type="nucleotide sequence ID" value="NZ_CP173062.2"/>
</dbReference>
<organism evidence="1 2">
    <name type="scientific">Cetobacterium somerae ATCC BAA-474</name>
    <dbReference type="NCBI Taxonomy" id="1319815"/>
    <lineage>
        <taxon>Bacteria</taxon>
        <taxon>Fusobacteriati</taxon>
        <taxon>Fusobacteriota</taxon>
        <taxon>Fusobacteriia</taxon>
        <taxon>Fusobacteriales</taxon>
        <taxon>Fusobacteriaceae</taxon>
        <taxon>Cetobacterium</taxon>
    </lineage>
</organism>
<evidence type="ECO:0000313" key="2">
    <source>
        <dbReference type="Proteomes" id="UP000017081"/>
    </source>
</evidence>
<dbReference type="PANTHER" id="PTHR32432">
    <property type="entry name" value="CELL DIVISION PROTEIN FTSA-RELATED"/>
    <property type="match status" value="1"/>
</dbReference>
<dbReference type="SUPFAM" id="SSF53067">
    <property type="entry name" value="Actin-like ATPase domain"/>
    <property type="match status" value="1"/>
</dbReference>
<accession>U7VC05</accession>
<dbReference type="PATRIC" id="fig|1319815.3.peg.989"/>
<dbReference type="HOGENOM" id="CLU_046255_0_0_0"/>
<dbReference type="InterPro" id="IPR009377">
    <property type="entry name" value="EutA"/>
</dbReference>
<dbReference type="Pfam" id="PF06277">
    <property type="entry name" value="EutA"/>
    <property type="match status" value="1"/>
</dbReference>
<dbReference type="NCBIfam" id="NF007992">
    <property type="entry name" value="PRK10719.1-3"/>
    <property type="match status" value="1"/>
</dbReference>
<evidence type="ECO:0008006" key="3">
    <source>
        <dbReference type="Google" id="ProtNLM"/>
    </source>
</evidence>
<dbReference type="Proteomes" id="UP000017081">
    <property type="component" value="Unassembled WGS sequence"/>
</dbReference>